<name>A0AAE1QHI4_9EUCA</name>
<accession>A0AAE1QHI4</accession>
<dbReference type="Proteomes" id="UP001292094">
    <property type="component" value="Unassembled WGS sequence"/>
</dbReference>
<proteinExistence type="predicted"/>
<dbReference type="AlphaFoldDB" id="A0AAE1QHI4"/>
<dbReference type="PROSITE" id="PS51257">
    <property type="entry name" value="PROKAR_LIPOPROTEIN"/>
    <property type="match status" value="1"/>
</dbReference>
<protein>
    <submittedName>
        <fullName evidence="1">Uncharacterized protein</fullName>
    </submittedName>
</protein>
<organism evidence="1 2">
    <name type="scientific">Petrolisthes manimaculis</name>
    <dbReference type="NCBI Taxonomy" id="1843537"/>
    <lineage>
        <taxon>Eukaryota</taxon>
        <taxon>Metazoa</taxon>
        <taxon>Ecdysozoa</taxon>
        <taxon>Arthropoda</taxon>
        <taxon>Crustacea</taxon>
        <taxon>Multicrustacea</taxon>
        <taxon>Malacostraca</taxon>
        <taxon>Eumalacostraca</taxon>
        <taxon>Eucarida</taxon>
        <taxon>Decapoda</taxon>
        <taxon>Pleocyemata</taxon>
        <taxon>Anomura</taxon>
        <taxon>Galatheoidea</taxon>
        <taxon>Porcellanidae</taxon>
        <taxon>Petrolisthes</taxon>
    </lineage>
</organism>
<keyword evidence="2" id="KW-1185">Reference proteome</keyword>
<comment type="caution">
    <text evidence="1">The sequence shown here is derived from an EMBL/GenBank/DDBJ whole genome shotgun (WGS) entry which is preliminary data.</text>
</comment>
<evidence type="ECO:0000313" key="1">
    <source>
        <dbReference type="EMBL" id="KAK4326425.1"/>
    </source>
</evidence>
<reference evidence="1" key="1">
    <citation type="submission" date="2023-11" db="EMBL/GenBank/DDBJ databases">
        <title>Genome assemblies of two species of porcelain crab, Petrolisthes cinctipes and Petrolisthes manimaculis (Anomura: Porcellanidae).</title>
        <authorList>
            <person name="Angst P."/>
        </authorList>
    </citation>
    <scope>NUCLEOTIDE SEQUENCE</scope>
    <source>
        <strain evidence="1">PB745_02</strain>
        <tissue evidence="1">Gill</tissue>
    </source>
</reference>
<gene>
    <name evidence="1" type="ORF">Pmani_003058</name>
</gene>
<dbReference type="EMBL" id="JAWZYT010000218">
    <property type="protein sequence ID" value="KAK4326425.1"/>
    <property type="molecule type" value="Genomic_DNA"/>
</dbReference>
<evidence type="ECO:0000313" key="2">
    <source>
        <dbReference type="Proteomes" id="UP001292094"/>
    </source>
</evidence>
<sequence length="81" mass="8679">MIRCDEVTCRPGSVLTHCRNRHFVVNASHAATACQAARLSQLSVISSVTGEGNSPPLSGSVIVYIEVEGDQYRDLEAYGLA</sequence>